<dbReference type="EMBL" id="GBXM01068909">
    <property type="protein sequence ID" value="JAH39668.1"/>
    <property type="molecule type" value="Transcribed_RNA"/>
</dbReference>
<name>A0A0E9SGM7_ANGAN</name>
<organism evidence="1">
    <name type="scientific">Anguilla anguilla</name>
    <name type="common">European freshwater eel</name>
    <name type="synonym">Muraena anguilla</name>
    <dbReference type="NCBI Taxonomy" id="7936"/>
    <lineage>
        <taxon>Eukaryota</taxon>
        <taxon>Metazoa</taxon>
        <taxon>Chordata</taxon>
        <taxon>Craniata</taxon>
        <taxon>Vertebrata</taxon>
        <taxon>Euteleostomi</taxon>
        <taxon>Actinopterygii</taxon>
        <taxon>Neopterygii</taxon>
        <taxon>Teleostei</taxon>
        <taxon>Anguilliformes</taxon>
        <taxon>Anguillidae</taxon>
        <taxon>Anguilla</taxon>
    </lineage>
</organism>
<reference evidence="1" key="2">
    <citation type="journal article" date="2015" name="Fish Shellfish Immunol.">
        <title>Early steps in the European eel (Anguilla anguilla)-Vibrio vulnificus interaction in the gills: Role of the RtxA13 toxin.</title>
        <authorList>
            <person name="Callol A."/>
            <person name="Pajuelo D."/>
            <person name="Ebbesson L."/>
            <person name="Teles M."/>
            <person name="MacKenzie S."/>
            <person name="Amaro C."/>
        </authorList>
    </citation>
    <scope>NUCLEOTIDE SEQUENCE</scope>
</reference>
<evidence type="ECO:0000313" key="1">
    <source>
        <dbReference type="EMBL" id="JAH39668.1"/>
    </source>
</evidence>
<reference evidence="1" key="1">
    <citation type="submission" date="2014-11" db="EMBL/GenBank/DDBJ databases">
        <authorList>
            <person name="Amaro Gonzalez C."/>
        </authorList>
    </citation>
    <scope>NUCLEOTIDE SEQUENCE</scope>
</reference>
<protein>
    <submittedName>
        <fullName evidence="1">Uncharacterized protein</fullName>
    </submittedName>
</protein>
<dbReference type="AlphaFoldDB" id="A0A0E9SGM7"/>
<proteinExistence type="predicted"/>
<accession>A0A0E9SGM7</accession>
<sequence>MKTQLPTATLLITHLSQAISTWVKHDFNQVNVMLFWLLKCSFR</sequence>